<dbReference type="Proteomes" id="UP000288216">
    <property type="component" value="Unassembled WGS sequence"/>
</dbReference>
<evidence type="ECO:0000256" key="1">
    <source>
        <dbReference type="SAM" id="MobiDB-lite"/>
    </source>
</evidence>
<dbReference type="EMBL" id="BFAA01058410">
    <property type="protein sequence ID" value="GCB84108.1"/>
    <property type="molecule type" value="Genomic_DNA"/>
</dbReference>
<evidence type="ECO:0000313" key="2">
    <source>
        <dbReference type="EMBL" id="GCB84108.1"/>
    </source>
</evidence>
<feature type="region of interest" description="Disordered" evidence="1">
    <location>
        <begin position="1"/>
        <end position="47"/>
    </location>
</feature>
<sequence length="81" mass="8979">MFPPSGNPMGAPMMPTIPLNPSWPTGSSGAYGSSAADPERSSEGFTASSWDDRKVRHAFIRKVRFWVTSSVYREKWKTGIE</sequence>
<comment type="caution">
    <text evidence="2">The sequence shown here is derived from an EMBL/GenBank/DDBJ whole genome shotgun (WGS) entry which is preliminary data.</text>
</comment>
<dbReference type="AlphaFoldDB" id="A0A401QFA5"/>
<evidence type="ECO:0000313" key="3">
    <source>
        <dbReference type="Proteomes" id="UP000288216"/>
    </source>
</evidence>
<keyword evidence="3" id="KW-1185">Reference proteome</keyword>
<protein>
    <submittedName>
        <fullName evidence="2">Uncharacterized protein</fullName>
    </submittedName>
</protein>
<name>A0A401QFA5_SCYTO</name>
<reference evidence="2 3" key="1">
    <citation type="journal article" date="2018" name="Nat. Ecol. Evol.">
        <title>Shark genomes provide insights into elasmobranch evolution and the origin of vertebrates.</title>
        <authorList>
            <person name="Hara Y"/>
            <person name="Yamaguchi K"/>
            <person name="Onimaru K"/>
            <person name="Kadota M"/>
            <person name="Koyanagi M"/>
            <person name="Keeley SD"/>
            <person name="Tatsumi K"/>
            <person name="Tanaka K"/>
            <person name="Motone F"/>
            <person name="Kageyama Y"/>
            <person name="Nozu R"/>
            <person name="Adachi N"/>
            <person name="Nishimura O"/>
            <person name="Nakagawa R"/>
            <person name="Tanegashima C"/>
            <person name="Kiyatake I"/>
            <person name="Matsumoto R"/>
            <person name="Murakumo K"/>
            <person name="Nishida K"/>
            <person name="Terakita A"/>
            <person name="Kuratani S"/>
            <person name="Sato K"/>
            <person name="Hyodo S Kuraku.S."/>
        </authorList>
    </citation>
    <scope>NUCLEOTIDE SEQUENCE [LARGE SCALE GENOMIC DNA]</scope>
</reference>
<gene>
    <name evidence="2" type="ORF">scyTo_0024851</name>
</gene>
<feature type="compositionally biased region" description="Low complexity" evidence="1">
    <location>
        <begin position="26"/>
        <end position="36"/>
    </location>
</feature>
<accession>A0A401QFA5</accession>
<dbReference type="OrthoDB" id="7933078at2759"/>
<proteinExistence type="predicted"/>
<organism evidence="2 3">
    <name type="scientific">Scyliorhinus torazame</name>
    <name type="common">Cloudy catshark</name>
    <name type="synonym">Catulus torazame</name>
    <dbReference type="NCBI Taxonomy" id="75743"/>
    <lineage>
        <taxon>Eukaryota</taxon>
        <taxon>Metazoa</taxon>
        <taxon>Chordata</taxon>
        <taxon>Craniata</taxon>
        <taxon>Vertebrata</taxon>
        <taxon>Chondrichthyes</taxon>
        <taxon>Elasmobranchii</taxon>
        <taxon>Galeomorphii</taxon>
        <taxon>Galeoidea</taxon>
        <taxon>Carcharhiniformes</taxon>
        <taxon>Scyliorhinidae</taxon>
        <taxon>Scyliorhinus</taxon>
    </lineage>
</organism>